<evidence type="ECO:0000313" key="7">
    <source>
        <dbReference type="EMBL" id="CAB4218078.1"/>
    </source>
</evidence>
<dbReference type="EMBL" id="LR797462">
    <property type="protein sequence ID" value="CAB4218078.1"/>
    <property type="molecule type" value="Genomic_DNA"/>
</dbReference>
<evidence type="ECO:0000256" key="1">
    <source>
        <dbReference type="SAM" id="MobiDB-lite"/>
    </source>
</evidence>
<dbReference type="EMBL" id="LR797284">
    <property type="protein sequence ID" value="CAB4199449.1"/>
    <property type="molecule type" value="Genomic_DNA"/>
</dbReference>
<evidence type="ECO:0000313" key="6">
    <source>
        <dbReference type="EMBL" id="CAB4213489.1"/>
    </source>
</evidence>
<evidence type="ECO:0008006" key="8">
    <source>
        <dbReference type="Google" id="ProtNLM"/>
    </source>
</evidence>
<dbReference type="EMBL" id="LR797398">
    <property type="protein sequence ID" value="CAB4213489.1"/>
    <property type="molecule type" value="Genomic_DNA"/>
</dbReference>
<sequence length="331" mass="38737">MDYYKLEDKISELKHFAEFGLTDLKSTGIASVDKWIKLKKGYPIFIAGNPGHGKTEFCFELLINLSILYKWKHFIYSGEGGNVEHIYHELIRKYSEKNYHYMTESDKIKAEFFISTHFVIANCDKDYTINDFYDTVLKTENELGITFDTTTFDPFNDIKEELDKFGNREDKYLAYALKQCRISSKKNNRIDILINHVSDVPPQIDKETGLSFLPCALPTQWAGGRTWWRRAFTMIVIYRPYTFRKDINGKNFEKNETHVVIQKTKPKGIGENGTASIFFDGHRNRYYSYDETGQLLYSCETNENAIKQPKLQPSEDWTQSKRESIEPDMPF</sequence>
<gene>
    <name evidence="4" type="ORF">UFOVP1001_30</name>
    <name evidence="5" type="ORF">UFOVP1338_46</name>
    <name evidence="6" type="ORF">UFOVP1447_41</name>
    <name evidence="7" type="ORF">UFOVP1599_37</name>
    <name evidence="2" type="ORF">UFOVP827_27</name>
    <name evidence="3" type="ORF">UFOVP916_6</name>
</gene>
<evidence type="ECO:0000313" key="2">
    <source>
        <dbReference type="EMBL" id="CAB4165268.1"/>
    </source>
</evidence>
<evidence type="ECO:0000313" key="4">
    <source>
        <dbReference type="EMBL" id="CAB4177363.1"/>
    </source>
</evidence>
<dbReference type="EMBL" id="LR796950">
    <property type="protein sequence ID" value="CAB4177363.1"/>
    <property type="molecule type" value="Genomic_DNA"/>
</dbReference>
<evidence type="ECO:0000313" key="5">
    <source>
        <dbReference type="EMBL" id="CAB4199449.1"/>
    </source>
</evidence>
<reference evidence="2" key="1">
    <citation type="submission" date="2020-04" db="EMBL/GenBank/DDBJ databases">
        <authorList>
            <person name="Chiriac C."/>
            <person name="Salcher M."/>
            <person name="Ghai R."/>
            <person name="Kavagutti S V."/>
        </authorList>
    </citation>
    <scope>NUCLEOTIDE SEQUENCE</scope>
</reference>
<proteinExistence type="predicted"/>
<protein>
    <recommendedName>
        <fullName evidence="8">AAA domain containing protein</fullName>
    </recommendedName>
</protein>
<accession>A0A6J5P7U7</accession>
<dbReference type="EMBL" id="LR796866">
    <property type="protein sequence ID" value="CAB4171420.1"/>
    <property type="molecule type" value="Genomic_DNA"/>
</dbReference>
<feature type="region of interest" description="Disordered" evidence="1">
    <location>
        <begin position="308"/>
        <end position="331"/>
    </location>
</feature>
<name>A0A6J5P7U7_9CAUD</name>
<dbReference type="InterPro" id="IPR027417">
    <property type="entry name" value="P-loop_NTPase"/>
</dbReference>
<dbReference type="SUPFAM" id="SSF52540">
    <property type="entry name" value="P-loop containing nucleoside triphosphate hydrolases"/>
    <property type="match status" value="1"/>
</dbReference>
<organism evidence="2">
    <name type="scientific">uncultured Caudovirales phage</name>
    <dbReference type="NCBI Taxonomy" id="2100421"/>
    <lineage>
        <taxon>Viruses</taxon>
        <taxon>Duplodnaviria</taxon>
        <taxon>Heunggongvirae</taxon>
        <taxon>Uroviricota</taxon>
        <taxon>Caudoviricetes</taxon>
        <taxon>Peduoviridae</taxon>
        <taxon>Maltschvirus</taxon>
        <taxon>Maltschvirus maltsch</taxon>
    </lineage>
</organism>
<dbReference type="EMBL" id="LR796778">
    <property type="protein sequence ID" value="CAB4165268.1"/>
    <property type="molecule type" value="Genomic_DNA"/>
</dbReference>
<dbReference type="Gene3D" id="3.40.50.300">
    <property type="entry name" value="P-loop containing nucleotide triphosphate hydrolases"/>
    <property type="match status" value="1"/>
</dbReference>
<evidence type="ECO:0000313" key="3">
    <source>
        <dbReference type="EMBL" id="CAB4171420.1"/>
    </source>
</evidence>